<organism evidence="5 6">
    <name type="scientific">Mojavia pulchra JT2-VF2</name>
    <dbReference type="NCBI Taxonomy" id="287848"/>
    <lineage>
        <taxon>Bacteria</taxon>
        <taxon>Bacillati</taxon>
        <taxon>Cyanobacteriota</taxon>
        <taxon>Cyanophyceae</taxon>
        <taxon>Nostocales</taxon>
        <taxon>Nostocaceae</taxon>
    </lineage>
</organism>
<comment type="caution">
    <text evidence="5">The sequence shown here is derived from an EMBL/GenBank/DDBJ whole genome shotgun (WGS) entry which is preliminary data.</text>
</comment>
<feature type="domain" description="N-acetyltransferase" evidence="4">
    <location>
        <begin position="10"/>
        <end position="177"/>
    </location>
</feature>
<dbReference type="InterPro" id="IPR051531">
    <property type="entry name" value="N-acetyltransferase"/>
</dbReference>
<evidence type="ECO:0000256" key="2">
    <source>
        <dbReference type="ARBA" id="ARBA00023315"/>
    </source>
</evidence>
<dbReference type="PROSITE" id="PS51186">
    <property type="entry name" value="GNAT"/>
    <property type="match status" value="1"/>
</dbReference>
<evidence type="ECO:0000256" key="3">
    <source>
        <dbReference type="ARBA" id="ARBA00038502"/>
    </source>
</evidence>
<comment type="similarity">
    <text evidence="3">Belongs to the acetyltransferase family. RimJ subfamily.</text>
</comment>
<gene>
    <name evidence="5" type="ORF">KME32_26250</name>
</gene>
<proteinExistence type="inferred from homology"/>
<evidence type="ECO:0000313" key="5">
    <source>
        <dbReference type="EMBL" id="MBW4564568.1"/>
    </source>
</evidence>
<dbReference type="PANTHER" id="PTHR43792">
    <property type="entry name" value="GNAT FAMILY, PUTATIVE (AFU_ORTHOLOGUE AFUA_3G00765)-RELATED-RELATED"/>
    <property type="match status" value="1"/>
</dbReference>
<sequence>MIIRLLKNSFSLSNLQATDAIAYVEHLNDPMIHKTTENIPYPYTKEHALHWIQRHTDITNQYGKPHVLAIRNPQAQLIGSIGIGEMDGRHPHVAELGYWLASSYWGQGIMTRAVKVFIDYAFTELGLLRLWTRVFEFNLRSRRVLEKNGFLLEGIQRQHLYRDGKLIDDYLYGLLKADLNRAA</sequence>
<name>A0A951Q4F6_9NOST</name>
<dbReference type="Proteomes" id="UP000715781">
    <property type="component" value="Unassembled WGS sequence"/>
</dbReference>
<protein>
    <submittedName>
        <fullName evidence="5">GNAT family N-acetyltransferase</fullName>
    </submittedName>
</protein>
<evidence type="ECO:0000313" key="6">
    <source>
        <dbReference type="Proteomes" id="UP000715781"/>
    </source>
</evidence>
<keyword evidence="2" id="KW-0012">Acyltransferase</keyword>
<dbReference type="InterPro" id="IPR016181">
    <property type="entry name" value="Acyl_CoA_acyltransferase"/>
</dbReference>
<reference evidence="5" key="1">
    <citation type="submission" date="2021-05" db="EMBL/GenBank/DDBJ databases">
        <authorList>
            <person name="Pietrasiak N."/>
            <person name="Ward R."/>
            <person name="Stajich J.E."/>
            <person name="Kurbessoian T."/>
        </authorList>
    </citation>
    <scope>NUCLEOTIDE SEQUENCE</scope>
    <source>
        <strain evidence="5">JT2-VF2</strain>
    </source>
</reference>
<reference evidence="5" key="2">
    <citation type="journal article" date="2022" name="Microbiol. Resour. Announc.">
        <title>Metagenome Sequencing to Explore Phylogenomics of Terrestrial Cyanobacteria.</title>
        <authorList>
            <person name="Ward R.D."/>
            <person name="Stajich J.E."/>
            <person name="Johansen J.R."/>
            <person name="Huntemann M."/>
            <person name="Clum A."/>
            <person name="Foster B."/>
            <person name="Foster B."/>
            <person name="Roux S."/>
            <person name="Palaniappan K."/>
            <person name="Varghese N."/>
            <person name="Mukherjee S."/>
            <person name="Reddy T.B.K."/>
            <person name="Daum C."/>
            <person name="Copeland A."/>
            <person name="Chen I.A."/>
            <person name="Ivanova N.N."/>
            <person name="Kyrpides N.C."/>
            <person name="Shapiro N."/>
            <person name="Eloe-Fadrosh E.A."/>
            <person name="Pietrasiak N."/>
        </authorList>
    </citation>
    <scope>NUCLEOTIDE SEQUENCE</scope>
    <source>
        <strain evidence="5">JT2-VF2</strain>
    </source>
</reference>
<dbReference type="Gene3D" id="3.40.630.30">
    <property type="match status" value="1"/>
</dbReference>
<keyword evidence="1" id="KW-0808">Transferase</keyword>
<dbReference type="SUPFAM" id="SSF55729">
    <property type="entry name" value="Acyl-CoA N-acyltransferases (Nat)"/>
    <property type="match status" value="1"/>
</dbReference>
<dbReference type="InterPro" id="IPR000182">
    <property type="entry name" value="GNAT_dom"/>
</dbReference>
<evidence type="ECO:0000259" key="4">
    <source>
        <dbReference type="PROSITE" id="PS51186"/>
    </source>
</evidence>
<evidence type="ECO:0000256" key="1">
    <source>
        <dbReference type="ARBA" id="ARBA00022679"/>
    </source>
</evidence>
<dbReference type="AlphaFoldDB" id="A0A951Q4F6"/>
<dbReference type="EMBL" id="JAHHHN010000023">
    <property type="protein sequence ID" value="MBW4564568.1"/>
    <property type="molecule type" value="Genomic_DNA"/>
</dbReference>
<dbReference type="Pfam" id="PF13302">
    <property type="entry name" value="Acetyltransf_3"/>
    <property type="match status" value="1"/>
</dbReference>
<dbReference type="GO" id="GO:0016747">
    <property type="term" value="F:acyltransferase activity, transferring groups other than amino-acyl groups"/>
    <property type="evidence" value="ECO:0007669"/>
    <property type="project" value="InterPro"/>
</dbReference>
<dbReference type="PANTHER" id="PTHR43792:SF8">
    <property type="entry name" value="[RIBOSOMAL PROTEIN US5]-ALANINE N-ACETYLTRANSFERASE"/>
    <property type="match status" value="1"/>
</dbReference>
<accession>A0A951Q4F6</accession>